<evidence type="ECO:0000259" key="12">
    <source>
        <dbReference type="Pfam" id="PF26002"/>
    </source>
</evidence>
<dbReference type="GO" id="GO:0005886">
    <property type="term" value="C:plasma membrane"/>
    <property type="evidence" value="ECO:0007669"/>
    <property type="project" value="UniProtKB-SubCell"/>
</dbReference>
<evidence type="ECO:0000313" key="14">
    <source>
        <dbReference type="Proteomes" id="UP000225379"/>
    </source>
</evidence>
<evidence type="ECO:0000256" key="3">
    <source>
        <dbReference type="ARBA" id="ARBA00022448"/>
    </source>
</evidence>
<dbReference type="PRINTS" id="PR01490">
    <property type="entry name" value="RTXTOXIND"/>
</dbReference>
<evidence type="ECO:0000256" key="4">
    <source>
        <dbReference type="ARBA" id="ARBA00022475"/>
    </source>
</evidence>
<dbReference type="GO" id="GO:0015031">
    <property type="term" value="P:protein transport"/>
    <property type="evidence" value="ECO:0007669"/>
    <property type="project" value="InterPro"/>
</dbReference>
<evidence type="ECO:0000256" key="2">
    <source>
        <dbReference type="ARBA" id="ARBA00009477"/>
    </source>
</evidence>
<feature type="coiled-coil region" evidence="10">
    <location>
        <begin position="255"/>
        <end position="311"/>
    </location>
</feature>
<comment type="caution">
    <text evidence="13">The sequence shown here is derived from an EMBL/GenBank/DDBJ whole genome shotgun (WGS) entry which is preliminary data.</text>
</comment>
<dbReference type="Pfam" id="PF26002">
    <property type="entry name" value="Beta-barrel_AprE"/>
    <property type="match status" value="1"/>
</dbReference>
<keyword evidence="14" id="KW-1185">Reference proteome</keyword>
<comment type="similarity">
    <text evidence="2 9">Belongs to the membrane fusion protein (MFP) (TC 8.A.1) family.</text>
</comment>
<dbReference type="Pfam" id="PF25994">
    <property type="entry name" value="HH_AprE"/>
    <property type="match status" value="1"/>
</dbReference>
<dbReference type="InterPro" id="IPR058982">
    <property type="entry name" value="Beta-barrel_AprE"/>
</dbReference>
<evidence type="ECO:0000256" key="7">
    <source>
        <dbReference type="ARBA" id="ARBA00022989"/>
    </source>
</evidence>
<keyword evidence="3 9" id="KW-0813">Transport</keyword>
<evidence type="ECO:0000256" key="5">
    <source>
        <dbReference type="ARBA" id="ARBA00022519"/>
    </source>
</evidence>
<evidence type="ECO:0000256" key="8">
    <source>
        <dbReference type="ARBA" id="ARBA00023136"/>
    </source>
</evidence>
<evidence type="ECO:0000256" key="10">
    <source>
        <dbReference type="SAM" id="Coils"/>
    </source>
</evidence>
<dbReference type="Proteomes" id="UP000225379">
    <property type="component" value="Unassembled WGS sequence"/>
</dbReference>
<gene>
    <name evidence="13" type="ORF">CRT60_20065</name>
</gene>
<dbReference type="PANTHER" id="PTHR30386:SF26">
    <property type="entry name" value="TRANSPORT PROTEIN COMB"/>
    <property type="match status" value="1"/>
</dbReference>
<organism evidence="13 14">
    <name type="scientific">Azospirillum palustre</name>
    <dbReference type="NCBI Taxonomy" id="2044885"/>
    <lineage>
        <taxon>Bacteria</taxon>
        <taxon>Pseudomonadati</taxon>
        <taxon>Pseudomonadota</taxon>
        <taxon>Alphaproteobacteria</taxon>
        <taxon>Rhodospirillales</taxon>
        <taxon>Azospirillaceae</taxon>
        <taxon>Azospirillum</taxon>
    </lineage>
</organism>
<keyword evidence="8" id="KW-0472">Membrane</keyword>
<dbReference type="Gene3D" id="2.40.30.170">
    <property type="match status" value="1"/>
</dbReference>
<dbReference type="NCBIfam" id="TIGR01843">
    <property type="entry name" value="type_I_hlyD"/>
    <property type="match status" value="1"/>
</dbReference>
<protein>
    <recommendedName>
        <fullName evidence="9">Membrane fusion protein (MFP) family protein</fullName>
    </recommendedName>
</protein>
<dbReference type="RefSeq" id="WP_098738296.1">
    <property type="nucleotide sequence ID" value="NZ_PDKW01000042.1"/>
</dbReference>
<evidence type="ECO:0000259" key="11">
    <source>
        <dbReference type="Pfam" id="PF25994"/>
    </source>
</evidence>
<dbReference type="Gene3D" id="2.40.50.100">
    <property type="match status" value="1"/>
</dbReference>
<dbReference type="InterPro" id="IPR050739">
    <property type="entry name" value="MFP"/>
</dbReference>
<keyword evidence="7" id="KW-1133">Transmembrane helix</keyword>
<dbReference type="EMBL" id="PDKW01000042">
    <property type="protein sequence ID" value="PGH55581.1"/>
    <property type="molecule type" value="Genomic_DNA"/>
</dbReference>
<keyword evidence="6" id="KW-0812">Transmembrane</keyword>
<dbReference type="SUPFAM" id="SSF111369">
    <property type="entry name" value="HlyD-like secretion proteins"/>
    <property type="match status" value="2"/>
</dbReference>
<keyword evidence="10" id="KW-0175">Coiled coil</keyword>
<reference evidence="14" key="1">
    <citation type="submission" date="2017-10" db="EMBL/GenBank/DDBJ databases">
        <authorList>
            <person name="Kravchenko I.K."/>
            <person name="Grouzdev D.S."/>
        </authorList>
    </citation>
    <scope>NUCLEOTIDE SEQUENCE [LARGE SCALE GENOMIC DNA]</scope>
    <source>
        <strain evidence="14">B2</strain>
    </source>
</reference>
<proteinExistence type="inferred from homology"/>
<evidence type="ECO:0000256" key="9">
    <source>
        <dbReference type="RuleBase" id="RU365093"/>
    </source>
</evidence>
<keyword evidence="5 9" id="KW-0997">Cell inner membrane</keyword>
<dbReference type="PANTHER" id="PTHR30386">
    <property type="entry name" value="MEMBRANE FUSION SUBUNIT OF EMRAB-TOLC MULTIDRUG EFFLUX PUMP"/>
    <property type="match status" value="1"/>
</dbReference>
<feature type="domain" description="AprE-like long alpha-helical hairpin" evidence="11">
    <location>
        <begin position="127"/>
        <end position="310"/>
    </location>
</feature>
<dbReference type="InterPro" id="IPR058781">
    <property type="entry name" value="HH_AprE-like"/>
</dbReference>
<dbReference type="AlphaFoldDB" id="A0A2B8BCD2"/>
<evidence type="ECO:0000313" key="13">
    <source>
        <dbReference type="EMBL" id="PGH55581.1"/>
    </source>
</evidence>
<dbReference type="InterPro" id="IPR010129">
    <property type="entry name" value="T1SS_HlyD"/>
</dbReference>
<feature type="domain" description="AprE-like beta-barrel" evidence="12">
    <location>
        <begin position="353"/>
        <end position="442"/>
    </location>
</feature>
<comment type="subcellular location">
    <subcellularLocation>
        <location evidence="1 9">Cell inner membrane</location>
        <topology evidence="1 9">Single-pass membrane protein</topology>
    </subcellularLocation>
</comment>
<accession>A0A2B8BCD2</accession>
<sequence>MKPLPLLTRKRAASPTLPPGLSPSLNLGAAAAAPALPFATATAPESESRFGDGLFAVSIAAFLAALGWASIAELNVSSSAPGDVVPLAYNQSVQHFEGGIVRDILVQEGDSVKAGQVLVELDQTKTRADLEELRLRLGSLSADIARLEAEVTRRDSIDFPETLTRERPDLVAQTRDLFRARRDRLASDIDIQRQDIVQREQQMAAVRARIAGSQAAQGLIREQLSISESLLKREITNRMKHLELLRDDARIAGSIAEDRATLAQAEAALAEARSKLVWIGRKYEEEGRNALDEARRNHNELSQRLTRYQDSLDRSSMRAPMDGIVKTLAVSTKGAVVKAGETVVELVPRDGNLVVDARLPVQDIGYVRADQPVVVTLAGSDASRFGHIEGRVRTISPDTLLDANKQSYYKVRVELPVTRFDYGGKTYELFPGVRVTCSILTGRRTILDYVFSPVLNGLQHAMQER</sequence>
<evidence type="ECO:0000256" key="6">
    <source>
        <dbReference type="ARBA" id="ARBA00022692"/>
    </source>
</evidence>
<keyword evidence="4 9" id="KW-1003">Cell membrane</keyword>
<evidence type="ECO:0000256" key="1">
    <source>
        <dbReference type="ARBA" id="ARBA00004377"/>
    </source>
</evidence>
<dbReference type="OrthoDB" id="9810980at2"/>
<name>A0A2B8BCD2_9PROT</name>